<evidence type="ECO:0000256" key="1">
    <source>
        <dbReference type="ARBA" id="ARBA00023015"/>
    </source>
</evidence>
<reference evidence="5 6" key="1">
    <citation type="submission" date="2019-06" db="EMBL/GenBank/DDBJ databases">
        <title>Whole genome shotgun sequence of Pseudonocardia hydrocarbonoxydans NBRC 14498.</title>
        <authorList>
            <person name="Hosoyama A."/>
            <person name="Uohara A."/>
            <person name="Ohji S."/>
            <person name="Ichikawa N."/>
        </authorList>
    </citation>
    <scope>NUCLEOTIDE SEQUENCE [LARGE SCALE GENOMIC DNA]</scope>
    <source>
        <strain evidence="5 6">NBRC 14498</strain>
    </source>
</reference>
<dbReference type="GO" id="GO:0003700">
    <property type="term" value="F:DNA-binding transcription factor activity"/>
    <property type="evidence" value="ECO:0007669"/>
    <property type="project" value="InterPro"/>
</dbReference>
<feature type="domain" description="HTH arsR-type" evidence="4">
    <location>
        <begin position="24"/>
        <end position="119"/>
    </location>
</feature>
<dbReference type="InterPro" id="IPR036390">
    <property type="entry name" value="WH_DNA-bd_sf"/>
</dbReference>
<dbReference type="GO" id="GO:0003677">
    <property type="term" value="F:DNA binding"/>
    <property type="evidence" value="ECO:0007669"/>
    <property type="project" value="UniProtKB-KW"/>
</dbReference>
<evidence type="ECO:0000256" key="3">
    <source>
        <dbReference type="ARBA" id="ARBA00023163"/>
    </source>
</evidence>
<dbReference type="Proteomes" id="UP000320338">
    <property type="component" value="Unassembled WGS sequence"/>
</dbReference>
<keyword evidence="6" id="KW-1185">Reference proteome</keyword>
<name>A0A4Y3WV23_9PSEU</name>
<dbReference type="RefSeq" id="WP_141281375.1">
    <property type="nucleotide sequence ID" value="NZ_BAAARZ010000045.1"/>
</dbReference>
<dbReference type="InterPro" id="IPR001845">
    <property type="entry name" value="HTH_ArsR_DNA-bd_dom"/>
</dbReference>
<accession>A0A4Y3WV23</accession>
<sequence length="128" mass="13405">MPRALPVIDLTAPICCAPVAAGRMGEAEALEVALRLKALADPTRVRLMSMLLTEGELCTCDLAAEVGLSDATVSHHLAQLRKAGLAEGTRRGMNVWYRARPESLGALGRVLDPTPQIGMASGSSPVTA</sequence>
<dbReference type="InterPro" id="IPR011991">
    <property type="entry name" value="ArsR-like_HTH"/>
</dbReference>
<evidence type="ECO:0000256" key="2">
    <source>
        <dbReference type="ARBA" id="ARBA00023125"/>
    </source>
</evidence>
<dbReference type="InterPro" id="IPR018334">
    <property type="entry name" value="ArsR_HTH"/>
</dbReference>
<dbReference type="Pfam" id="PF01022">
    <property type="entry name" value="HTH_5"/>
    <property type="match status" value="1"/>
</dbReference>
<dbReference type="CDD" id="cd00090">
    <property type="entry name" value="HTH_ARSR"/>
    <property type="match status" value="1"/>
</dbReference>
<dbReference type="NCBIfam" id="NF033788">
    <property type="entry name" value="HTH_metalloreg"/>
    <property type="match status" value="1"/>
</dbReference>
<dbReference type="PRINTS" id="PR00778">
    <property type="entry name" value="HTHARSR"/>
</dbReference>
<keyword evidence="2" id="KW-0238">DNA-binding</keyword>
<dbReference type="NCBIfam" id="NF041413">
    <property type="entry name" value="ArsR_Rv2640c_fam"/>
    <property type="match status" value="1"/>
</dbReference>
<dbReference type="OrthoDB" id="9798835at2"/>
<dbReference type="SUPFAM" id="SSF46785">
    <property type="entry name" value="Winged helix' DNA-binding domain"/>
    <property type="match status" value="1"/>
</dbReference>
<comment type="caution">
    <text evidence="5">The sequence shown here is derived from an EMBL/GenBank/DDBJ whole genome shotgun (WGS) entry which is preliminary data.</text>
</comment>
<gene>
    <name evidence="5" type="ORF">PHY01_44240</name>
</gene>
<protein>
    <submittedName>
        <fullName evidence="5">Putative transcriptional regulator, ArsR family protein</fullName>
    </submittedName>
</protein>
<dbReference type="InterPro" id="IPR051081">
    <property type="entry name" value="HTH_MetalResp_TranReg"/>
</dbReference>
<dbReference type="SMART" id="SM00418">
    <property type="entry name" value="HTH_ARSR"/>
    <property type="match status" value="1"/>
</dbReference>
<proteinExistence type="predicted"/>
<dbReference type="AlphaFoldDB" id="A0A4Y3WV23"/>
<evidence type="ECO:0000313" key="5">
    <source>
        <dbReference type="EMBL" id="GEC22141.1"/>
    </source>
</evidence>
<dbReference type="InterPro" id="IPR048226">
    <property type="entry name" value="Rv2640c-like"/>
</dbReference>
<dbReference type="PROSITE" id="PS00846">
    <property type="entry name" value="HTH_ARSR_1"/>
    <property type="match status" value="1"/>
</dbReference>
<dbReference type="Gene3D" id="1.10.10.10">
    <property type="entry name" value="Winged helix-like DNA-binding domain superfamily/Winged helix DNA-binding domain"/>
    <property type="match status" value="1"/>
</dbReference>
<organism evidence="5 6">
    <name type="scientific">Pseudonocardia hydrocarbonoxydans</name>
    <dbReference type="NCBI Taxonomy" id="76726"/>
    <lineage>
        <taxon>Bacteria</taxon>
        <taxon>Bacillati</taxon>
        <taxon>Actinomycetota</taxon>
        <taxon>Actinomycetes</taxon>
        <taxon>Pseudonocardiales</taxon>
        <taxon>Pseudonocardiaceae</taxon>
        <taxon>Pseudonocardia</taxon>
    </lineage>
</organism>
<dbReference type="PROSITE" id="PS50987">
    <property type="entry name" value="HTH_ARSR_2"/>
    <property type="match status" value="1"/>
</dbReference>
<keyword evidence="3" id="KW-0804">Transcription</keyword>
<dbReference type="InterPro" id="IPR036388">
    <property type="entry name" value="WH-like_DNA-bd_sf"/>
</dbReference>
<evidence type="ECO:0000259" key="4">
    <source>
        <dbReference type="PROSITE" id="PS50987"/>
    </source>
</evidence>
<keyword evidence="1" id="KW-0805">Transcription regulation</keyword>
<dbReference type="PANTHER" id="PTHR33154">
    <property type="entry name" value="TRANSCRIPTIONAL REGULATOR, ARSR FAMILY"/>
    <property type="match status" value="1"/>
</dbReference>
<evidence type="ECO:0000313" key="6">
    <source>
        <dbReference type="Proteomes" id="UP000320338"/>
    </source>
</evidence>
<dbReference type="EMBL" id="BJNG01000040">
    <property type="protein sequence ID" value="GEC22141.1"/>
    <property type="molecule type" value="Genomic_DNA"/>
</dbReference>
<dbReference type="PANTHER" id="PTHR33154:SF18">
    <property type="entry name" value="ARSENICAL RESISTANCE OPERON REPRESSOR"/>
    <property type="match status" value="1"/>
</dbReference>